<comment type="caution">
    <text evidence="1">The sequence shown here is derived from an EMBL/GenBank/DDBJ whole genome shotgun (WGS) entry which is preliminary data.</text>
</comment>
<dbReference type="AlphaFoldDB" id="A0A328P7Q2"/>
<dbReference type="RefSeq" id="WP_111982654.1">
    <property type="nucleotide sequence ID" value="NZ_NFZS01000001.1"/>
</dbReference>
<dbReference type="OrthoDB" id="5959600at2"/>
<accession>A0A328P7Q2</accession>
<sequence>MAKSRAELDQMLDALDSFVPGLESSKPHAADFWEAFNKLAEAVQENAGPDDHGWVCERLDAIQVKHHLVPPADQI</sequence>
<reference evidence="1 2" key="1">
    <citation type="journal article" date="2018" name="Genet. Mol. Biol.">
        <title>The genome sequence of Dyella jiangningensis FCAV SCS01 from a lignocellulose-decomposing microbial consortium metagenome reveals potential for biotechnological applications.</title>
        <authorList>
            <person name="Desiderato J.G."/>
            <person name="Alvarenga D.O."/>
            <person name="Constancio M.T.L."/>
            <person name="Alves L.M.C."/>
            <person name="Varani A.M."/>
        </authorList>
    </citation>
    <scope>NUCLEOTIDE SEQUENCE [LARGE SCALE GENOMIC DNA]</scope>
    <source>
        <strain evidence="1 2">FCAV SCS01</strain>
    </source>
</reference>
<organism evidence="1 2">
    <name type="scientific">Dyella jiangningensis</name>
    <dbReference type="NCBI Taxonomy" id="1379159"/>
    <lineage>
        <taxon>Bacteria</taxon>
        <taxon>Pseudomonadati</taxon>
        <taxon>Pseudomonadota</taxon>
        <taxon>Gammaproteobacteria</taxon>
        <taxon>Lysobacterales</taxon>
        <taxon>Rhodanobacteraceae</taxon>
        <taxon>Dyella</taxon>
    </lineage>
</organism>
<evidence type="ECO:0000313" key="2">
    <source>
        <dbReference type="Proteomes" id="UP000248926"/>
    </source>
</evidence>
<protein>
    <submittedName>
        <fullName evidence="1">Uncharacterized protein</fullName>
    </submittedName>
</protein>
<gene>
    <name evidence="1" type="ORF">CA260_09930</name>
</gene>
<evidence type="ECO:0000313" key="1">
    <source>
        <dbReference type="EMBL" id="RAO78119.1"/>
    </source>
</evidence>
<proteinExistence type="predicted"/>
<dbReference type="EMBL" id="NFZS01000001">
    <property type="protein sequence ID" value="RAO78119.1"/>
    <property type="molecule type" value="Genomic_DNA"/>
</dbReference>
<keyword evidence="2" id="KW-1185">Reference proteome</keyword>
<dbReference type="Proteomes" id="UP000248926">
    <property type="component" value="Unassembled WGS sequence"/>
</dbReference>
<name>A0A328P7Q2_9GAMM</name>